<dbReference type="InterPro" id="IPR032030">
    <property type="entry name" value="YscD_cytoplasmic_dom"/>
</dbReference>
<dbReference type="EMBL" id="BAAAPU010000009">
    <property type="protein sequence ID" value="GAA1988943.1"/>
    <property type="molecule type" value="Genomic_DNA"/>
</dbReference>
<dbReference type="PANTHER" id="PTHR22683:SF1">
    <property type="entry name" value="TYPE VII SECRETION SYSTEM PROTEIN ESSC"/>
    <property type="match status" value="1"/>
</dbReference>
<comment type="caution">
    <text evidence="8">The sequence shown here is derived from an EMBL/GenBank/DDBJ whole genome shotgun (WGS) entry which is preliminary data.</text>
</comment>
<dbReference type="Pfam" id="PF16697">
    <property type="entry name" value="Yop-YscD_cpl"/>
    <property type="match status" value="1"/>
</dbReference>
<dbReference type="InterPro" id="IPR027417">
    <property type="entry name" value="P-loop_NTPase"/>
</dbReference>
<name>A0ABN2SLX5_9MICO</name>
<accession>A0ABN2SLX5</accession>
<keyword evidence="2 4" id="KW-0547">Nucleotide-binding</keyword>
<organism evidence="8 9">
    <name type="scientific">Terrabacter lapilli</name>
    <dbReference type="NCBI Taxonomy" id="436231"/>
    <lineage>
        <taxon>Bacteria</taxon>
        <taxon>Bacillati</taxon>
        <taxon>Actinomycetota</taxon>
        <taxon>Actinomycetes</taxon>
        <taxon>Micrococcales</taxon>
        <taxon>Intrasporangiaceae</taxon>
        <taxon>Terrabacter</taxon>
    </lineage>
</organism>
<dbReference type="Pfam" id="PF01580">
    <property type="entry name" value="FtsK_SpoIIIE"/>
    <property type="match status" value="2"/>
</dbReference>
<dbReference type="PROSITE" id="PS50006">
    <property type="entry name" value="FHA_DOMAIN"/>
    <property type="match status" value="1"/>
</dbReference>
<feature type="domain" description="FHA" evidence="6">
    <location>
        <begin position="116"/>
        <end position="165"/>
    </location>
</feature>
<protein>
    <submittedName>
        <fullName evidence="8">FtsK/SpoIIIE domain-containing protein</fullName>
    </submittedName>
</protein>
<dbReference type="Proteomes" id="UP001500013">
    <property type="component" value="Unassembled WGS sequence"/>
</dbReference>
<dbReference type="SMART" id="SM00240">
    <property type="entry name" value="FHA"/>
    <property type="match status" value="1"/>
</dbReference>
<gene>
    <name evidence="8" type="ORF">GCM10009817_33270</name>
</gene>
<dbReference type="SUPFAM" id="SSF52540">
    <property type="entry name" value="P-loop containing nucleoside triphosphate hydrolases"/>
    <property type="match status" value="3"/>
</dbReference>
<dbReference type="Gene3D" id="3.40.50.300">
    <property type="entry name" value="P-loop containing nucleotide triphosphate hydrolases"/>
    <property type="match status" value="4"/>
</dbReference>
<evidence type="ECO:0000256" key="4">
    <source>
        <dbReference type="PROSITE-ProRule" id="PRU00289"/>
    </source>
</evidence>
<reference evidence="8 9" key="1">
    <citation type="journal article" date="2019" name="Int. J. Syst. Evol. Microbiol.">
        <title>The Global Catalogue of Microorganisms (GCM) 10K type strain sequencing project: providing services to taxonomists for standard genome sequencing and annotation.</title>
        <authorList>
            <consortium name="The Broad Institute Genomics Platform"/>
            <consortium name="The Broad Institute Genome Sequencing Center for Infectious Disease"/>
            <person name="Wu L."/>
            <person name="Ma J."/>
        </authorList>
    </citation>
    <scope>NUCLEOTIDE SEQUENCE [LARGE SCALE GENOMIC DNA]</scope>
    <source>
        <strain evidence="8 9">JCM 15628</strain>
    </source>
</reference>
<evidence type="ECO:0000259" key="6">
    <source>
        <dbReference type="PROSITE" id="PS50006"/>
    </source>
</evidence>
<evidence type="ECO:0000256" key="2">
    <source>
        <dbReference type="ARBA" id="ARBA00022741"/>
    </source>
</evidence>
<evidence type="ECO:0000259" key="7">
    <source>
        <dbReference type="PROSITE" id="PS50901"/>
    </source>
</evidence>
<dbReference type="InterPro" id="IPR000253">
    <property type="entry name" value="FHA_dom"/>
</dbReference>
<evidence type="ECO:0000313" key="8">
    <source>
        <dbReference type="EMBL" id="GAA1988943.1"/>
    </source>
</evidence>
<dbReference type="InterPro" id="IPR003593">
    <property type="entry name" value="AAA+_ATPase"/>
</dbReference>
<dbReference type="PROSITE" id="PS50901">
    <property type="entry name" value="FTSK"/>
    <property type="match status" value="1"/>
</dbReference>
<evidence type="ECO:0000256" key="3">
    <source>
        <dbReference type="ARBA" id="ARBA00022840"/>
    </source>
</evidence>
<dbReference type="Gene3D" id="2.60.200.20">
    <property type="match status" value="1"/>
</dbReference>
<sequence length="1516" mass="158780">MRLTFSVLDRRRTDQPVRHVTIDAATGTVFGDLRARLAVAAGVAASDDLHVDGRLVEDRDVVGEPPLLRGALLVAGARVQEDARSAVPPQGAGAVELRVVGGVQAGNLVVLGRGEHIIGRAASAQVRLEDPGVSRAHAVLTVSAEGLHLRDLEPTNSSRVEGSALPAQGGMITAGQHVRIGSTSFVVGPVDIRGGHHEVVDGEVLIHRPPRLRGARDEVTVAFPEAPRGPEHGRLPLLASLAPLVLSGVLAVVLSSPALLLFALMSPVLLLGQWWSDRRAGRSSHRRQLKSHAVQLAQARAELEKAADADASRRRSDHPDLAHVETLVSRRGSRLWERRPTDSDHLVLRVGTATQSAEVNTEGPADPRPLMDELPALVDVGRSGVVGVAGPRAHACSLAGALLVQLAAWHTPRTLSLHVLADTEDHGREWEWAAHLPHLADREDHTGRVFAGAASVVAHVASLRTLVESRRTAREGLGVIGERRAPDVVVLVDGPSALRTLPGVSELLREGPQSGVALICLDRDVVSLPPESRALLEIDATRLEVTIREDGRVLSGVVPDLPSPGSLEAVCRTMAPYVDATPQEGIGALDGRVSFVSLHRSTGNDPTSAASLASAWKRSEGRPVALLGLAVEGAVVVDLAADGPHALVGGTTGSGKSELLQTLVTGLAVSSPPDELAFVLVDYKGGSAFSECARLPHTVGLVTDLDAHLTSRALTSLDAEMKRRERLLAQAGARDLDGYRVAASVCRDLPPLARLVIVVDEFKALAEEFPDFVEGLVRVAALGRSLGLHLVLATQRPAGIVTADMRANIALRIALRVRDRADSDDVIDSADAATLDPRTPGRACLRTGDHTLRTVQTAYLGASLPSTVPGPSAIRVVARDLLAALPVEDSSGGVEDSTEGAPDSEEGDGDDTCREERIGGRGCTELHTVVQAARAAAEALDLRPAPQPWLPPLPSLLTASDLASATDRAAAEDAAADGDEGALLGLVDLPREQRQVPLRWRPERDGHLGLAGGPRSGRTTALITTALALAGRLSPDQLHLHVVQGVAGPAGVLAGLPHAGTVTDATEPGLTRRLLTRLLELVDGQVEGPRAVVVLVDGWESVEESLTATDHGTGIDDVHRLLRDGPSAGVWFVVAGGRAVLSGRLPGLLQRRLVLAMPDPLDLTLAGVAPDQAPTHLIPGRAIDLTTGNHVQLAVPGTDASTSATAVAVERAGSRPTPEPSCGTPHHRASDPGACHPGVADLGPSDSAARPSTPWRIKALPAHVVIDHRDRDDQEGDSDRLVLGVGGDEARPVGLTPALGHRRFLVAGPPRSGRSTTLTTLGERLVRQGRHVTALCARRSPLAAWAGARGVRVLAPDDATELIELRRGDPDLCVLVDDVEVVEGKPVEAALVETVRLVGETDGLVAVAAELARANSAFRGLVPEVARDGCGLVLGATIPADGDVLGARLDPAMARRPGRGHLVVDGQAVPVQVARLDLERPLPDLPATSSTPAMPAGPSRCQSHARPARGDQATLL</sequence>
<dbReference type="SMART" id="SM00382">
    <property type="entry name" value="AAA"/>
    <property type="match status" value="3"/>
</dbReference>
<evidence type="ECO:0000256" key="1">
    <source>
        <dbReference type="ARBA" id="ARBA00022553"/>
    </source>
</evidence>
<dbReference type="InterPro" id="IPR002543">
    <property type="entry name" value="FtsK_dom"/>
</dbReference>
<keyword evidence="9" id="KW-1185">Reference proteome</keyword>
<evidence type="ECO:0000313" key="9">
    <source>
        <dbReference type="Proteomes" id="UP001500013"/>
    </source>
</evidence>
<feature type="compositionally biased region" description="Acidic residues" evidence="5">
    <location>
        <begin position="896"/>
        <end position="910"/>
    </location>
</feature>
<dbReference type="InterPro" id="IPR050206">
    <property type="entry name" value="FtsK/SpoIIIE/SftA"/>
</dbReference>
<proteinExistence type="predicted"/>
<dbReference type="InterPro" id="IPR008984">
    <property type="entry name" value="SMAD_FHA_dom_sf"/>
</dbReference>
<feature type="region of interest" description="Disordered" evidence="5">
    <location>
        <begin position="887"/>
        <end position="917"/>
    </location>
</feature>
<dbReference type="CDD" id="cd00060">
    <property type="entry name" value="FHA"/>
    <property type="match status" value="1"/>
</dbReference>
<keyword evidence="1" id="KW-0597">Phosphoprotein</keyword>
<feature type="domain" description="FtsK" evidence="7">
    <location>
        <begin position="632"/>
        <end position="824"/>
    </location>
</feature>
<evidence type="ECO:0000256" key="5">
    <source>
        <dbReference type="SAM" id="MobiDB-lite"/>
    </source>
</evidence>
<feature type="region of interest" description="Disordered" evidence="5">
    <location>
        <begin position="1211"/>
        <end position="1252"/>
    </location>
</feature>
<keyword evidence="3 4" id="KW-0067">ATP-binding</keyword>
<feature type="region of interest" description="Disordered" evidence="5">
    <location>
        <begin position="1482"/>
        <end position="1516"/>
    </location>
</feature>
<dbReference type="PANTHER" id="PTHR22683">
    <property type="entry name" value="SPORULATION PROTEIN RELATED"/>
    <property type="match status" value="1"/>
</dbReference>
<dbReference type="SUPFAM" id="SSF49879">
    <property type="entry name" value="SMAD/FHA domain"/>
    <property type="match status" value="1"/>
</dbReference>
<feature type="binding site" evidence="4">
    <location>
        <begin position="650"/>
        <end position="657"/>
    </location>
    <ligand>
        <name>ATP</name>
        <dbReference type="ChEBI" id="CHEBI:30616"/>
    </ligand>
</feature>